<organism evidence="2 3">
    <name type="scientific">Stecheria intestinalis</name>
    <dbReference type="NCBI Taxonomy" id="2606630"/>
    <lineage>
        <taxon>Bacteria</taxon>
        <taxon>Bacillati</taxon>
        <taxon>Bacillota</taxon>
        <taxon>Erysipelotrichia</taxon>
        <taxon>Erysipelotrichales</taxon>
        <taxon>Erysipelotrichaceae</taxon>
        <taxon>Stecheria</taxon>
    </lineage>
</organism>
<feature type="chain" id="PRO_5031340529" evidence="1">
    <location>
        <begin position="20"/>
        <end position="191"/>
    </location>
</feature>
<dbReference type="SUPFAM" id="SSF49777">
    <property type="entry name" value="PEBP-like"/>
    <property type="match status" value="1"/>
</dbReference>
<feature type="signal peptide" evidence="1">
    <location>
        <begin position="1"/>
        <end position="19"/>
    </location>
</feature>
<dbReference type="InterPro" id="IPR008914">
    <property type="entry name" value="PEBP"/>
</dbReference>
<sequence length="191" mass="19529">MKKLIVILAVFAAGCGSAAAETEAKQSAAVMQESSSTVPASSEPAVLSLNLSSDDLSDGVWNSVIASNGSGQNLSPELSFDAVEGAEEYAVVMIDPDGNNWLHWIASGIKSTHLSQGENPGSYQGPYPPSGTHTYEVTVYALKAAPDALPGTFDAAGNNPEDLFAGMDTAGGSRGNVIVSETISGTYTAGN</sequence>
<dbReference type="PROSITE" id="PS51257">
    <property type="entry name" value="PROKAR_LIPOPROTEIN"/>
    <property type="match status" value="1"/>
</dbReference>
<dbReference type="RefSeq" id="WP_154503484.1">
    <property type="nucleotide sequence ID" value="NZ_VUMN01000006.1"/>
</dbReference>
<dbReference type="InterPro" id="IPR005247">
    <property type="entry name" value="YbhB_YbcL/LppC-like"/>
</dbReference>
<protein>
    <submittedName>
        <fullName evidence="2">Phosphatidylethanolamine-binding protein</fullName>
    </submittedName>
</protein>
<dbReference type="Pfam" id="PF01161">
    <property type="entry name" value="PBP"/>
    <property type="match status" value="1"/>
</dbReference>
<dbReference type="AlphaFoldDB" id="A0A7X2TEV1"/>
<keyword evidence="3" id="KW-1185">Reference proteome</keyword>
<dbReference type="InterPro" id="IPR036610">
    <property type="entry name" value="PEBP-like_sf"/>
</dbReference>
<dbReference type="CDD" id="cd00865">
    <property type="entry name" value="PEBP_bact_arch"/>
    <property type="match status" value="1"/>
</dbReference>
<reference evidence="2 3" key="1">
    <citation type="submission" date="2019-08" db="EMBL/GenBank/DDBJ databases">
        <title>In-depth cultivation of the pig gut microbiome towards novel bacterial diversity and tailored functional studies.</title>
        <authorList>
            <person name="Wylensek D."/>
            <person name="Hitch T.C.A."/>
            <person name="Clavel T."/>
        </authorList>
    </citation>
    <scope>NUCLEOTIDE SEQUENCE [LARGE SCALE GENOMIC DNA]</scope>
    <source>
        <strain evidence="2 3">Oil+RF-744-GAM-WT-6</strain>
    </source>
</reference>
<dbReference type="Proteomes" id="UP000461880">
    <property type="component" value="Unassembled WGS sequence"/>
</dbReference>
<keyword evidence="1" id="KW-0732">Signal</keyword>
<evidence type="ECO:0000313" key="2">
    <source>
        <dbReference type="EMBL" id="MSS58054.1"/>
    </source>
</evidence>
<name>A0A7X2TEV1_9FIRM</name>
<gene>
    <name evidence="2" type="ORF">FYJ51_03960</name>
</gene>
<dbReference type="Gene3D" id="3.90.280.10">
    <property type="entry name" value="PEBP-like"/>
    <property type="match status" value="1"/>
</dbReference>
<dbReference type="EMBL" id="VUMN01000006">
    <property type="protein sequence ID" value="MSS58054.1"/>
    <property type="molecule type" value="Genomic_DNA"/>
</dbReference>
<evidence type="ECO:0000256" key="1">
    <source>
        <dbReference type="SAM" id="SignalP"/>
    </source>
</evidence>
<comment type="caution">
    <text evidence="2">The sequence shown here is derived from an EMBL/GenBank/DDBJ whole genome shotgun (WGS) entry which is preliminary data.</text>
</comment>
<evidence type="ECO:0000313" key="3">
    <source>
        <dbReference type="Proteomes" id="UP000461880"/>
    </source>
</evidence>
<accession>A0A7X2TEV1</accession>
<proteinExistence type="predicted"/>